<gene>
    <name evidence="6" type="ORF">HMPREF1536_05193</name>
</gene>
<evidence type="ECO:0000256" key="2">
    <source>
        <dbReference type="ARBA" id="ARBA00022676"/>
    </source>
</evidence>
<feature type="domain" description="Alpha-(1,3)-fucosyltransferase FucT N-terminal" evidence="5">
    <location>
        <begin position="9"/>
        <end position="89"/>
    </location>
</feature>
<sequence length="315" mass="37846">MKKKIRCYFIDFWPGFDYKYHLNFLLSEYDIIIDEENPDYLFYSCFGYEHLRYNRCIKIFYCGENLIPDLNLCDYAVSLSEIQCGDRTFTNRLFGWQNNYHPDLDTEKLLNRKFCNFVYSNNWCADPFREKIFNALSKYKRVDAGGTFLNNMGEKVKDKHLFLKEYKFTLAIENSSQPGYVTEKISDPFRAQSLPIYWGSPSISSNIRSNSFVNLMDFSTIEEMVEEIIRLDNDDAAYLEKITTPFWPYGDSYMDYYNCEREKQLVFFRNIFDQSLCEAYRRTEYGYVQNMIKELIIEKKIWSYLKKFAKKIIRK</sequence>
<keyword evidence="7" id="KW-1185">Reference proteome</keyword>
<evidence type="ECO:0000259" key="5">
    <source>
        <dbReference type="Pfam" id="PF18025"/>
    </source>
</evidence>
<evidence type="ECO:0000256" key="1">
    <source>
        <dbReference type="ARBA" id="ARBA00008919"/>
    </source>
</evidence>
<dbReference type="InterPro" id="IPR041058">
    <property type="entry name" value="FucT_N"/>
</dbReference>
<dbReference type="EMBL" id="AQHW01000029">
    <property type="protein sequence ID" value="KKB47549.1"/>
    <property type="molecule type" value="Genomic_DNA"/>
</dbReference>
<dbReference type="STRING" id="1203610.HMPREF1536_05193"/>
<dbReference type="SUPFAM" id="SSF53756">
    <property type="entry name" value="UDP-Glycosyltransferase/glycogen phosphorylase"/>
    <property type="match status" value="1"/>
</dbReference>
<accession>A0A0F5IPR9</accession>
<feature type="domain" description="Fucosyltransferase C-terminal" evidence="4">
    <location>
        <begin position="120"/>
        <end position="240"/>
    </location>
</feature>
<dbReference type="Proteomes" id="UP000033035">
    <property type="component" value="Unassembled WGS sequence"/>
</dbReference>
<comment type="caution">
    <text evidence="6">The sequence shown here is derived from an EMBL/GenBank/DDBJ whole genome shotgun (WGS) entry which is preliminary data.</text>
</comment>
<evidence type="ECO:0000256" key="3">
    <source>
        <dbReference type="ARBA" id="ARBA00022679"/>
    </source>
</evidence>
<dbReference type="Pfam" id="PF18025">
    <property type="entry name" value="FucT_N"/>
    <property type="match status" value="1"/>
</dbReference>
<dbReference type="InterPro" id="IPR055270">
    <property type="entry name" value="Glyco_tran_10_C"/>
</dbReference>
<dbReference type="HOGENOM" id="CLU_045377_0_0_10"/>
<dbReference type="InterPro" id="IPR038577">
    <property type="entry name" value="GT10-like_C_sf"/>
</dbReference>
<dbReference type="AlphaFoldDB" id="A0A0F5IPR9"/>
<keyword evidence="3" id="KW-0808">Transferase</keyword>
<reference evidence="6 7" key="1">
    <citation type="submission" date="2013-04" db="EMBL/GenBank/DDBJ databases">
        <title>The Genome Sequence of Parabacteroides gordonii DSM 23371.</title>
        <authorList>
            <consortium name="The Broad Institute Genomics Platform"/>
            <person name="Earl A."/>
            <person name="Ward D."/>
            <person name="Feldgarden M."/>
            <person name="Gevers D."/>
            <person name="Martens E."/>
            <person name="Sakamoto M."/>
            <person name="Benno Y."/>
            <person name="Suzuki N."/>
            <person name="Matsunaga N."/>
            <person name="Koshihara K."/>
            <person name="Seki M."/>
            <person name="Komiya H."/>
            <person name="Walker B."/>
            <person name="Young S."/>
            <person name="Zeng Q."/>
            <person name="Gargeya S."/>
            <person name="Fitzgerald M."/>
            <person name="Haas B."/>
            <person name="Abouelleil A."/>
            <person name="Allen A.W."/>
            <person name="Alvarado L."/>
            <person name="Arachchi H.M."/>
            <person name="Berlin A.M."/>
            <person name="Chapman S.B."/>
            <person name="Gainer-Dewar J."/>
            <person name="Goldberg J."/>
            <person name="Griggs A."/>
            <person name="Gujja S."/>
            <person name="Hansen M."/>
            <person name="Howarth C."/>
            <person name="Imamovic A."/>
            <person name="Ireland A."/>
            <person name="Larimer J."/>
            <person name="McCowan C."/>
            <person name="Murphy C."/>
            <person name="Pearson M."/>
            <person name="Poon T.W."/>
            <person name="Priest M."/>
            <person name="Roberts A."/>
            <person name="Saif S."/>
            <person name="Shea T."/>
            <person name="Sisk P."/>
            <person name="Sykes S."/>
            <person name="Wortman J."/>
            <person name="Nusbaum C."/>
            <person name="Birren B."/>
        </authorList>
    </citation>
    <scope>NUCLEOTIDE SEQUENCE [LARGE SCALE GENOMIC DNA]</scope>
    <source>
        <strain evidence="6 7">MS-1</strain>
    </source>
</reference>
<dbReference type="RefSeq" id="WP_044192262.1">
    <property type="nucleotide sequence ID" value="NZ_AUAE01000025.1"/>
</dbReference>
<dbReference type="Pfam" id="PF00852">
    <property type="entry name" value="Glyco_transf_10"/>
    <property type="match status" value="1"/>
</dbReference>
<dbReference type="PANTHER" id="PTHR11929">
    <property type="entry name" value="ALPHA- 1,3 -FUCOSYLTRANSFERASE"/>
    <property type="match status" value="1"/>
</dbReference>
<proteinExistence type="inferred from homology"/>
<evidence type="ECO:0000259" key="4">
    <source>
        <dbReference type="Pfam" id="PF00852"/>
    </source>
</evidence>
<dbReference type="GO" id="GO:0016020">
    <property type="term" value="C:membrane"/>
    <property type="evidence" value="ECO:0007669"/>
    <property type="project" value="InterPro"/>
</dbReference>
<dbReference type="GO" id="GO:0008417">
    <property type="term" value="F:fucosyltransferase activity"/>
    <property type="evidence" value="ECO:0007669"/>
    <property type="project" value="InterPro"/>
</dbReference>
<dbReference type="PANTHER" id="PTHR11929:SF194">
    <property type="entry name" value="ALPHA-(1,3)-FUCOSYLTRANSFERASE 10"/>
    <property type="match status" value="1"/>
</dbReference>
<dbReference type="Gene3D" id="3.40.50.11660">
    <property type="entry name" value="Glycosyl transferase family 10, C-terminal domain"/>
    <property type="match status" value="1"/>
</dbReference>
<organism evidence="6 7">
    <name type="scientific">Parabacteroides gordonii MS-1 = DSM 23371</name>
    <dbReference type="NCBI Taxonomy" id="1203610"/>
    <lineage>
        <taxon>Bacteria</taxon>
        <taxon>Pseudomonadati</taxon>
        <taxon>Bacteroidota</taxon>
        <taxon>Bacteroidia</taxon>
        <taxon>Bacteroidales</taxon>
        <taxon>Tannerellaceae</taxon>
        <taxon>Parabacteroides</taxon>
    </lineage>
</organism>
<dbReference type="InterPro" id="IPR001503">
    <property type="entry name" value="Glyco_trans_10"/>
</dbReference>
<dbReference type="PATRIC" id="fig|1203610.3.peg.5309"/>
<evidence type="ECO:0000313" key="6">
    <source>
        <dbReference type="EMBL" id="KKB47549.1"/>
    </source>
</evidence>
<name>A0A0F5IPR9_9BACT</name>
<comment type="similarity">
    <text evidence="1">Belongs to the glycosyltransferase 10 family.</text>
</comment>
<keyword evidence="2" id="KW-0328">Glycosyltransferase</keyword>
<evidence type="ECO:0000313" key="7">
    <source>
        <dbReference type="Proteomes" id="UP000033035"/>
    </source>
</evidence>
<protein>
    <submittedName>
        <fullName evidence="6">Uncharacterized protein</fullName>
    </submittedName>
</protein>